<dbReference type="EMBL" id="JANHAX010000002">
    <property type="protein sequence ID" value="MDQ2089560.1"/>
    <property type="molecule type" value="Genomic_DNA"/>
</dbReference>
<dbReference type="PANTHER" id="PTHR30543:SF21">
    <property type="entry name" value="NAD(P)H-DEPENDENT FMN REDUCTASE LOT6"/>
    <property type="match status" value="1"/>
</dbReference>
<organism evidence="2 3">
    <name type="scientific">Marimonas arenosa</name>
    <dbReference type="NCBI Taxonomy" id="1795305"/>
    <lineage>
        <taxon>Bacteria</taxon>
        <taxon>Pseudomonadati</taxon>
        <taxon>Pseudomonadota</taxon>
        <taxon>Alphaproteobacteria</taxon>
        <taxon>Rhodobacterales</taxon>
        <taxon>Paracoccaceae</taxon>
        <taxon>Marimonas</taxon>
    </lineage>
</organism>
<proteinExistence type="predicted"/>
<reference evidence="2" key="1">
    <citation type="submission" date="2022-07" db="EMBL/GenBank/DDBJ databases">
        <authorList>
            <person name="Otstavnykh N."/>
            <person name="Isaeva M."/>
            <person name="Bystritskaya E."/>
        </authorList>
    </citation>
    <scope>NUCLEOTIDE SEQUENCE</scope>
    <source>
        <strain evidence="2">KCTC 52189</strain>
    </source>
</reference>
<dbReference type="SUPFAM" id="SSF52218">
    <property type="entry name" value="Flavoproteins"/>
    <property type="match status" value="1"/>
</dbReference>
<dbReference type="InterPro" id="IPR050712">
    <property type="entry name" value="NAD(P)H-dep_reductase"/>
</dbReference>
<dbReference type="AlphaFoldDB" id="A0AAE3WDA3"/>
<dbReference type="GO" id="GO:0016491">
    <property type="term" value="F:oxidoreductase activity"/>
    <property type="evidence" value="ECO:0007669"/>
    <property type="project" value="InterPro"/>
</dbReference>
<reference evidence="2" key="2">
    <citation type="submission" date="2023-02" db="EMBL/GenBank/DDBJ databases">
        <title>'Rhodoalgimonas zhirmunskyi' gen. nov., isolated from a red alga.</title>
        <authorList>
            <person name="Nedashkovskaya O.I."/>
            <person name="Otstavnykh N.Y."/>
            <person name="Bystritskaya E.P."/>
            <person name="Balabanova L.A."/>
            <person name="Isaeva M.P."/>
        </authorList>
    </citation>
    <scope>NUCLEOTIDE SEQUENCE</scope>
    <source>
        <strain evidence="2">KCTC 52189</strain>
    </source>
</reference>
<sequence>MTQLKLLGLCGSLRKGSYNRKLMREAAAAFGEAAFSEADLNLPLYNGDDEDAHGIPAAVQTLFDQIAEADAVIVASPEYNKGPSGVLKNALDWVSRVKGNPWKGKPVAIMSAASGRAGGERAQVILRSFLTPFRPRLLLGPEIAVAGTEKEFDGNGQLAGELYRKNLGILMRDLRAELVDWEHG</sequence>
<dbReference type="InterPro" id="IPR029039">
    <property type="entry name" value="Flavoprotein-like_sf"/>
</dbReference>
<evidence type="ECO:0000259" key="1">
    <source>
        <dbReference type="Pfam" id="PF03358"/>
    </source>
</evidence>
<accession>A0AAE3WDA3</accession>
<comment type="caution">
    <text evidence="2">The sequence shown here is derived from an EMBL/GenBank/DDBJ whole genome shotgun (WGS) entry which is preliminary data.</text>
</comment>
<dbReference type="Pfam" id="PF03358">
    <property type="entry name" value="FMN_red"/>
    <property type="match status" value="1"/>
</dbReference>
<dbReference type="Gene3D" id="3.40.50.360">
    <property type="match status" value="1"/>
</dbReference>
<keyword evidence="3" id="KW-1185">Reference proteome</keyword>
<dbReference type="GO" id="GO:0010181">
    <property type="term" value="F:FMN binding"/>
    <property type="evidence" value="ECO:0007669"/>
    <property type="project" value="TreeGrafter"/>
</dbReference>
<dbReference type="InterPro" id="IPR005025">
    <property type="entry name" value="FMN_Rdtase-like_dom"/>
</dbReference>
<feature type="domain" description="NADPH-dependent FMN reductase-like" evidence="1">
    <location>
        <begin position="5"/>
        <end position="135"/>
    </location>
</feature>
<evidence type="ECO:0000313" key="3">
    <source>
        <dbReference type="Proteomes" id="UP001226762"/>
    </source>
</evidence>
<dbReference type="GO" id="GO:0005829">
    <property type="term" value="C:cytosol"/>
    <property type="evidence" value="ECO:0007669"/>
    <property type="project" value="TreeGrafter"/>
</dbReference>
<dbReference type="PANTHER" id="PTHR30543">
    <property type="entry name" value="CHROMATE REDUCTASE"/>
    <property type="match status" value="1"/>
</dbReference>
<dbReference type="RefSeq" id="WP_306734834.1">
    <property type="nucleotide sequence ID" value="NZ_JANHAX010000002.1"/>
</dbReference>
<name>A0AAE3WDA3_9RHOB</name>
<gene>
    <name evidence="2" type="ORF">NO357_06565</name>
</gene>
<protein>
    <submittedName>
        <fullName evidence="2">NAD(P)H-dependent oxidoreductase</fullName>
    </submittedName>
</protein>
<dbReference type="Proteomes" id="UP001226762">
    <property type="component" value="Unassembled WGS sequence"/>
</dbReference>
<evidence type="ECO:0000313" key="2">
    <source>
        <dbReference type="EMBL" id="MDQ2089560.1"/>
    </source>
</evidence>